<gene>
    <name evidence="1" type="ORF">A9J31_13415</name>
</gene>
<comment type="caution">
    <text evidence="1">The sequence shown here is derived from an EMBL/GenBank/DDBJ whole genome shotgun (WGS) entry which is preliminary data.</text>
</comment>
<name>A0A1A7RFR7_9GAMM</name>
<keyword evidence="2" id="KW-1185">Reference proteome</keyword>
<dbReference type="EMBL" id="LZDS01000006">
    <property type="protein sequence ID" value="OBX29512.1"/>
    <property type="molecule type" value="Genomic_DNA"/>
</dbReference>
<dbReference type="Proteomes" id="UP000185753">
    <property type="component" value="Unassembled WGS sequence"/>
</dbReference>
<dbReference type="STRING" id="1443941.A9J31_13415"/>
<evidence type="ECO:0000313" key="1">
    <source>
        <dbReference type="EMBL" id="OBX29512.1"/>
    </source>
</evidence>
<dbReference type="AlphaFoldDB" id="A0A1A7RFR7"/>
<evidence type="ECO:0000313" key="2">
    <source>
        <dbReference type="Proteomes" id="UP000185753"/>
    </source>
</evidence>
<organism evidence="1 2">
    <name type="scientific">Acinetobacter gandensis</name>
    <dbReference type="NCBI Taxonomy" id="1443941"/>
    <lineage>
        <taxon>Bacteria</taxon>
        <taxon>Pseudomonadati</taxon>
        <taxon>Pseudomonadota</taxon>
        <taxon>Gammaproteobacteria</taxon>
        <taxon>Moraxellales</taxon>
        <taxon>Moraxellaceae</taxon>
        <taxon>Acinetobacter</taxon>
    </lineage>
</organism>
<protein>
    <submittedName>
        <fullName evidence="1">Uncharacterized protein</fullName>
    </submittedName>
</protein>
<accession>A0A1A7RFR7</accession>
<sequence>MVYDFPNTDICQAQFNSSESSSMISTFKQRCDNDSVCQAAEVSSCSTFTDQKYKDMLDKNYHDTHYIHISDPKISNQRGVIVFWGLNESEASGMCDHMKKGNRTINPLIIECL</sequence>
<reference evidence="2" key="1">
    <citation type="submission" date="2016-06" db="EMBL/GenBank/DDBJ databases">
        <authorList>
            <person name="Radolfova-Krizova L."/>
            <person name="Nemec A."/>
        </authorList>
    </citation>
    <scope>NUCLEOTIDE SEQUENCE [LARGE SCALE GENOMIC DNA]</scope>
    <source>
        <strain evidence="2">ANC 4275</strain>
    </source>
</reference>
<proteinExistence type="predicted"/>